<proteinExistence type="predicted"/>
<comment type="caution">
    <text evidence="1">The sequence shown here is derived from an EMBL/GenBank/DDBJ whole genome shotgun (WGS) entry which is preliminary data.</text>
</comment>
<dbReference type="Proteomes" id="UP000823775">
    <property type="component" value="Unassembled WGS sequence"/>
</dbReference>
<evidence type="ECO:0008006" key="3">
    <source>
        <dbReference type="Google" id="ProtNLM"/>
    </source>
</evidence>
<gene>
    <name evidence="1" type="ORF">HAX54_045605</name>
</gene>
<sequence length="57" mass="6606">LEAILNRLPYLGQHRELLPHHKQHPFMVFKFLSLNENIGNLCSSIEGHPLTSSSFHR</sequence>
<reference evidence="1 2" key="1">
    <citation type="journal article" date="2021" name="BMC Genomics">
        <title>Datura genome reveals duplications of psychoactive alkaloid biosynthetic genes and high mutation rate following tissue culture.</title>
        <authorList>
            <person name="Rajewski A."/>
            <person name="Carter-House D."/>
            <person name="Stajich J."/>
            <person name="Litt A."/>
        </authorList>
    </citation>
    <scope>NUCLEOTIDE SEQUENCE [LARGE SCALE GENOMIC DNA]</scope>
    <source>
        <strain evidence="1">AR-01</strain>
    </source>
</reference>
<evidence type="ECO:0000313" key="1">
    <source>
        <dbReference type="EMBL" id="MCE3049727.1"/>
    </source>
</evidence>
<name>A0ABS8WJT5_DATST</name>
<evidence type="ECO:0000313" key="2">
    <source>
        <dbReference type="Proteomes" id="UP000823775"/>
    </source>
</evidence>
<accession>A0ABS8WJT5</accession>
<organism evidence="1 2">
    <name type="scientific">Datura stramonium</name>
    <name type="common">Jimsonweed</name>
    <name type="synonym">Common thornapple</name>
    <dbReference type="NCBI Taxonomy" id="4076"/>
    <lineage>
        <taxon>Eukaryota</taxon>
        <taxon>Viridiplantae</taxon>
        <taxon>Streptophyta</taxon>
        <taxon>Embryophyta</taxon>
        <taxon>Tracheophyta</taxon>
        <taxon>Spermatophyta</taxon>
        <taxon>Magnoliopsida</taxon>
        <taxon>eudicotyledons</taxon>
        <taxon>Gunneridae</taxon>
        <taxon>Pentapetalae</taxon>
        <taxon>asterids</taxon>
        <taxon>lamiids</taxon>
        <taxon>Solanales</taxon>
        <taxon>Solanaceae</taxon>
        <taxon>Solanoideae</taxon>
        <taxon>Datureae</taxon>
        <taxon>Datura</taxon>
    </lineage>
</organism>
<keyword evidence="2" id="KW-1185">Reference proteome</keyword>
<feature type="non-terminal residue" evidence="1">
    <location>
        <position position="1"/>
    </location>
</feature>
<dbReference type="EMBL" id="JACEIK010007092">
    <property type="protein sequence ID" value="MCE3049727.1"/>
    <property type="molecule type" value="Genomic_DNA"/>
</dbReference>
<protein>
    <recommendedName>
        <fullName evidence="3">Maturase K</fullName>
    </recommendedName>
</protein>